<proteinExistence type="predicted"/>
<keyword evidence="1" id="KW-0812">Transmembrane</keyword>
<sequence length="62" mass="7031">MIDEIKNETIALFTKAWVWILSTVFGMLVGIIGKYPMRFCRVGKLHFGACVLHLEQVCFAAL</sequence>
<protein>
    <submittedName>
        <fullName evidence="2">Uncharacterized protein</fullName>
    </submittedName>
</protein>
<reference evidence="2 3" key="1">
    <citation type="submission" date="2015-02" db="EMBL/GenBank/DDBJ databases">
        <title>Nostoc linckia genome annotation.</title>
        <authorList>
            <person name="Zhou Z."/>
        </authorList>
    </citation>
    <scope>NUCLEOTIDE SEQUENCE [LARGE SCALE GENOMIC DNA]</scope>
    <source>
        <strain evidence="3">z7</strain>
    </source>
</reference>
<accession>A0ABX4KKD7</accession>
<evidence type="ECO:0000256" key="1">
    <source>
        <dbReference type="SAM" id="Phobius"/>
    </source>
</evidence>
<evidence type="ECO:0000313" key="3">
    <source>
        <dbReference type="Proteomes" id="UP000222523"/>
    </source>
</evidence>
<dbReference type="EMBL" id="LAHC01000146">
    <property type="protein sequence ID" value="PHJ88140.1"/>
    <property type="molecule type" value="Genomic_DNA"/>
</dbReference>
<feature type="transmembrane region" description="Helical" evidence="1">
    <location>
        <begin position="16"/>
        <end position="35"/>
    </location>
</feature>
<evidence type="ECO:0000313" key="2">
    <source>
        <dbReference type="EMBL" id="PHJ88140.1"/>
    </source>
</evidence>
<keyword evidence="1" id="KW-1133">Transmembrane helix</keyword>
<comment type="caution">
    <text evidence="2">The sequence shown here is derived from an EMBL/GenBank/DDBJ whole genome shotgun (WGS) entry which is preliminary data.</text>
</comment>
<keyword evidence="1" id="KW-0472">Membrane</keyword>
<organism evidence="2 3">
    <name type="scientific">Nostoc linckia z7</name>
    <dbReference type="NCBI Taxonomy" id="1628745"/>
    <lineage>
        <taxon>Bacteria</taxon>
        <taxon>Bacillati</taxon>
        <taxon>Cyanobacteriota</taxon>
        <taxon>Cyanophyceae</taxon>
        <taxon>Nostocales</taxon>
        <taxon>Nostocaceae</taxon>
        <taxon>Nostoc</taxon>
    </lineage>
</organism>
<name>A0ABX4KKD7_NOSLI</name>
<gene>
    <name evidence="2" type="ORF">VF04_33925</name>
</gene>
<keyword evidence="3" id="KW-1185">Reference proteome</keyword>
<dbReference type="Proteomes" id="UP000222523">
    <property type="component" value="Unassembled WGS sequence"/>
</dbReference>